<name>A0ABW2DNB7_9BACT</name>
<dbReference type="EMBL" id="JBHSYQ010000004">
    <property type="protein sequence ID" value="MFC6998037.1"/>
    <property type="molecule type" value="Genomic_DNA"/>
</dbReference>
<protein>
    <recommendedName>
        <fullName evidence="3">DUF4065 domain-containing protein</fullName>
    </recommendedName>
</protein>
<proteinExistence type="predicted"/>
<accession>A0ABW2DNB7</accession>
<keyword evidence="2" id="KW-1185">Reference proteome</keyword>
<sequence length="212" mass="24620">MSLTMAQAIGGTQVSRLKKQDEDMLLMCMGILIASLCESLNLSKAMNTLQTYEAACLLVGKFWQLKLEEFVFIFREGKTGRYGQIFNRMDVQVLSDWCEKYLSSESRAEYFERKNSQYKTSEKEPITLEMAQRLSTYFKHVEAKPVKTPLEAKPPTYEDWVKDFTANAEQFTISELRAWRKEGEKQGRKDIVEITERILNDYETGKRTYPGT</sequence>
<organism evidence="1 2">
    <name type="scientific">Rufibacter roseus</name>
    <dbReference type="NCBI Taxonomy" id="1567108"/>
    <lineage>
        <taxon>Bacteria</taxon>
        <taxon>Pseudomonadati</taxon>
        <taxon>Bacteroidota</taxon>
        <taxon>Cytophagia</taxon>
        <taxon>Cytophagales</taxon>
        <taxon>Hymenobacteraceae</taxon>
        <taxon>Rufibacter</taxon>
    </lineage>
</organism>
<evidence type="ECO:0008006" key="3">
    <source>
        <dbReference type="Google" id="ProtNLM"/>
    </source>
</evidence>
<dbReference type="Proteomes" id="UP001596405">
    <property type="component" value="Unassembled WGS sequence"/>
</dbReference>
<comment type="caution">
    <text evidence="1">The sequence shown here is derived from an EMBL/GenBank/DDBJ whole genome shotgun (WGS) entry which is preliminary data.</text>
</comment>
<reference evidence="2" key="1">
    <citation type="journal article" date="2019" name="Int. J. Syst. Evol. Microbiol.">
        <title>The Global Catalogue of Microorganisms (GCM) 10K type strain sequencing project: providing services to taxonomists for standard genome sequencing and annotation.</title>
        <authorList>
            <consortium name="The Broad Institute Genomics Platform"/>
            <consortium name="The Broad Institute Genome Sequencing Center for Infectious Disease"/>
            <person name="Wu L."/>
            <person name="Ma J."/>
        </authorList>
    </citation>
    <scope>NUCLEOTIDE SEQUENCE [LARGE SCALE GENOMIC DNA]</scope>
    <source>
        <strain evidence="2">CGMCC 4.7393</strain>
    </source>
</reference>
<evidence type="ECO:0000313" key="2">
    <source>
        <dbReference type="Proteomes" id="UP001596405"/>
    </source>
</evidence>
<gene>
    <name evidence="1" type="ORF">ACFQHR_10400</name>
</gene>
<evidence type="ECO:0000313" key="1">
    <source>
        <dbReference type="EMBL" id="MFC6998037.1"/>
    </source>
</evidence>